<keyword evidence="5" id="KW-0540">Nuclease</keyword>
<feature type="compositionally biased region" description="Polar residues" evidence="17">
    <location>
        <begin position="43"/>
        <end position="53"/>
    </location>
</feature>
<accession>A0A0L6UR83</accession>
<sequence length="316" mass="35084">MHESKKGKKKGKRGPFCAPRKHNAEATSHDAEHCLQLHLEQRPNSGFKSSSNGPHPPTTKLVEVNNGHESEISLLLTEAASKPIVLDSRATHHLINNPDTFQPTSDSNIKITTGGHKNFLNATAVGIATLVNHLGERIVLKNALLVPTLTRSLISIPRLFKDKLLIIKTTNKGATIVIDNKYKLLGSMKNNLLELHSAHFELINSSSSCYQLSSNSPNWHACLGHPNPKYQSVMMPNSKYKECAVCKECTLKTLPFTGKFKPVKKTFEAVHMDLVGPLPVRSPGGFVYFLTIINQFSGYRTVKFLRNKLETFVMIL</sequence>
<evidence type="ECO:0000256" key="8">
    <source>
        <dbReference type="ARBA" id="ARBA00022759"/>
    </source>
</evidence>
<keyword evidence="20" id="KW-1185">Reference proteome</keyword>
<proteinExistence type="predicted"/>
<evidence type="ECO:0000256" key="9">
    <source>
        <dbReference type="ARBA" id="ARBA00022801"/>
    </source>
</evidence>
<keyword evidence="16" id="KW-0233">DNA recombination</keyword>
<comment type="function">
    <text evidence="1">The aspartyl protease (PR) mediates the proteolytic cleavages of the Gag and Gag-Pol polyproteins after assembly of the VLP.</text>
</comment>
<dbReference type="AlphaFoldDB" id="A0A0L6UR83"/>
<keyword evidence="9" id="KW-0378">Hydrolase</keyword>
<evidence type="ECO:0000259" key="18">
    <source>
        <dbReference type="Pfam" id="PF22936"/>
    </source>
</evidence>
<reference evidence="19 20" key="1">
    <citation type="submission" date="2015-08" db="EMBL/GenBank/DDBJ databases">
        <title>Next Generation Sequencing and Analysis of the Genome of Puccinia sorghi L Schw, the Causal Agent of Maize Common Rust.</title>
        <authorList>
            <person name="Rochi L."/>
            <person name="Burguener G."/>
            <person name="Darino M."/>
            <person name="Turjanski A."/>
            <person name="Kreff E."/>
            <person name="Dieguez M.J."/>
            <person name="Sacco F."/>
        </authorList>
    </citation>
    <scope>NUCLEOTIDE SEQUENCE [LARGE SCALE GENOMIC DNA]</scope>
    <source>
        <strain evidence="19 20">RO10H11247</strain>
    </source>
</reference>
<dbReference type="GO" id="GO:0015074">
    <property type="term" value="P:DNA integration"/>
    <property type="evidence" value="ECO:0007669"/>
    <property type="project" value="UniProtKB-KW"/>
</dbReference>
<dbReference type="SUPFAM" id="SSF53098">
    <property type="entry name" value="Ribonuclease H-like"/>
    <property type="match status" value="1"/>
</dbReference>
<keyword evidence="15" id="KW-0917">Virion maturation</keyword>
<protein>
    <recommendedName>
        <fullName evidence="18">Retrovirus-related Pol polyprotein from transposon TNT 1-94-like beta-barrel domain-containing protein</fullName>
    </recommendedName>
</protein>
<evidence type="ECO:0000256" key="10">
    <source>
        <dbReference type="ARBA" id="ARBA00022840"/>
    </source>
</evidence>
<dbReference type="Pfam" id="PF22936">
    <property type="entry name" value="Pol_BBD"/>
    <property type="match status" value="1"/>
</dbReference>
<evidence type="ECO:0000256" key="14">
    <source>
        <dbReference type="ARBA" id="ARBA00022932"/>
    </source>
</evidence>
<evidence type="ECO:0000256" key="7">
    <source>
        <dbReference type="ARBA" id="ARBA00022741"/>
    </source>
</evidence>
<organism evidence="19 20">
    <name type="scientific">Puccinia sorghi</name>
    <dbReference type="NCBI Taxonomy" id="27349"/>
    <lineage>
        <taxon>Eukaryota</taxon>
        <taxon>Fungi</taxon>
        <taxon>Dikarya</taxon>
        <taxon>Basidiomycota</taxon>
        <taxon>Pucciniomycotina</taxon>
        <taxon>Pucciniomycetes</taxon>
        <taxon>Pucciniales</taxon>
        <taxon>Pucciniaceae</taxon>
        <taxon>Puccinia</taxon>
    </lineage>
</organism>
<keyword evidence="6" id="KW-0479">Metal-binding</keyword>
<evidence type="ECO:0000256" key="12">
    <source>
        <dbReference type="ARBA" id="ARBA00022908"/>
    </source>
</evidence>
<feature type="compositionally biased region" description="Basic residues" evidence="17">
    <location>
        <begin position="1"/>
        <end position="13"/>
    </location>
</feature>
<feature type="region of interest" description="Disordered" evidence="17">
    <location>
        <begin position="1"/>
        <end position="29"/>
    </location>
</feature>
<dbReference type="VEuPathDB" id="FungiDB:VP01_4111g1"/>
<evidence type="ECO:0000256" key="11">
    <source>
        <dbReference type="ARBA" id="ARBA00022842"/>
    </source>
</evidence>
<dbReference type="GO" id="GO:0046872">
    <property type="term" value="F:metal ion binding"/>
    <property type="evidence" value="ECO:0007669"/>
    <property type="project" value="UniProtKB-KW"/>
</dbReference>
<evidence type="ECO:0000256" key="13">
    <source>
        <dbReference type="ARBA" id="ARBA00022918"/>
    </source>
</evidence>
<dbReference type="GO" id="GO:0008233">
    <property type="term" value="F:peptidase activity"/>
    <property type="evidence" value="ECO:0007669"/>
    <property type="project" value="UniProtKB-KW"/>
</dbReference>
<name>A0A0L6UR83_9BASI</name>
<keyword evidence="10" id="KW-0067">ATP-binding</keyword>
<feature type="domain" description="Retrovirus-related Pol polyprotein from transposon TNT 1-94-like beta-barrel" evidence="18">
    <location>
        <begin position="85"/>
        <end position="160"/>
    </location>
</feature>
<keyword evidence="2" id="KW-1188">Viral release from host cell</keyword>
<keyword evidence="11" id="KW-0460">Magnesium</keyword>
<dbReference type="PANTHER" id="PTHR42648:SF11">
    <property type="entry name" value="TRANSPOSON TY4-P GAG-POL POLYPROTEIN"/>
    <property type="match status" value="1"/>
</dbReference>
<dbReference type="GO" id="GO:0005524">
    <property type="term" value="F:ATP binding"/>
    <property type="evidence" value="ECO:0007669"/>
    <property type="project" value="UniProtKB-KW"/>
</dbReference>
<evidence type="ECO:0000256" key="16">
    <source>
        <dbReference type="ARBA" id="ARBA00023172"/>
    </source>
</evidence>
<keyword evidence="12" id="KW-0229">DNA integration</keyword>
<evidence type="ECO:0000256" key="15">
    <source>
        <dbReference type="ARBA" id="ARBA00023113"/>
    </source>
</evidence>
<keyword evidence="4" id="KW-0548">Nucleotidyltransferase</keyword>
<dbReference type="GO" id="GO:0003964">
    <property type="term" value="F:RNA-directed DNA polymerase activity"/>
    <property type="evidence" value="ECO:0007669"/>
    <property type="project" value="UniProtKB-KW"/>
</dbReference>
<evidence type="ECO:0000256" key="3">
    <source>
        <dbReference type="ARBA" id="ARBA00022670"/>
    </source>
</evidence>
<dbReference type="InterPro" id="IPR039537">
    <property type="entry name" value="Retrotran_Ty1/copia-like"/>
</dbReference>
<dbReference type="GO" id="GO:0004519">
    <property type="term" value="F:endonuclease activity"/>
    <property type="evidence" value="ECO:0007669"/>
    <property type="project" value="UniProtKB-KW"/>
</dbReference>
<evidence type="ECO:0000256" key="4">
    <source>
        <dbReference type="ARBA" id="ARBA00022695"/>
    </source>
</evidence>
<dbReference type="OrthoDB" id="8029976at2759"/>
<feature type="region of interest" description="Disordered" evidence="17">
    <location>
        <begin position="43"/>
        <end position="62"/>
    </location>
</feature>
<dbReference type="InterPro" id="IPR012337">
    <property type="entry name" value="RNaseH-like_sf"/>
</dbReference>
<evidence type="ECO:0000256" key="2">
    <source>
        <dbReference type="ARBA" id="ARBA00022612"/>
    </source>
</evidence>
<evidence type="ECO:0000313" key="19">
    <source>
        <dbReference type="EMBL" id="KNZ51046.1"/>
    </source>
</evidence>
<keyword evidence="8" id="KW-0255">Endonuclease</keyword>
<comment type="caution">
    <text evidence="19">The sequence shown here is derived from an EMBL/GenBank/DDBJ whole genome shotgun (WGS) entry which is preliminary data.</text>
</comment>
<dbReference type="PANTHER" id="PTHR42648">
    <property type="entry name" value="TRANSPOSASE, PUTATIVE-RELATED"/>
    <property type="match status" value="1"/>
</dbReference>
<evidence type="ECO:0000256" key="5">
    <source>
        <dbReference type="ARBA" id="ARBA00022722"/>
    </source>
</evidence>
<dbReference type="InterPro" id="IPR054722">
    <property type="entry name" value="PolX-like_BBD"/>
</dbReference>
<keyword evidence="13" id="KW-0695">RNA-directed DNA polymerase</keyword>
<evidence type="ECO:0000313" key="20">
    <source>
        <dbReference type="Proteomes" id="UP000037035"/>
    </source>
</evidence>
<dbReference type="GO" id="GO:0003676">
    <property type="term" value="F:nucleic acid binding"/>
    <property type="evidence" value="ECO:0007669"/>
    <property type="project" value="InterPro"/>
</dbReference>
<dbReference type="InterPro" id="IPR036397">
    <property type="entry name" value="RNaseH_sf"/>
</dbReference>
<evidence type="ECO:0000256" key="1">
    <source>
        <dbReference type="ARBA" id="ARBA00002180"/>
    </source>
</evidence>
<dbReference type="Gene3D" id="3.30.420.10">
    <property type="entry name" value="Ribonuclease H-like superfamily/Ribonuclease H"/>
    <property type="match status" value="1"/>
</dbReference>
<keyword evidence="14" id="KW-0239">DNA-directed DNA polymerase</keyword>
<dbReference type="GO" id="GO:0006310">
    <property type="term" value="P:DNA recombination"/>
    <property type="evidence" value="ECO:0007669"/>
    <property type="project" value="UniProtKB-KW"/>
</dbReference>
<keyword evidence="14" id="KW-0808">Transferase</keyword>
<dbReference type="GO" id="GO:0006508">
    <property type="term" value="P:proteolysis"/>
    <property type="evidence" value="ECO:0007669"/>
    <property type="project" value="UniProtKB-KW"/>
</dbReference>
<keyword evidence="3" id="KW-0645">Protease</keyword>
<evidence type="ECO:0000256" key="6">
    <source>
        <dbReference type="ARBA" id="ARBA00022723"/>
    </source>
</evidence>
<dbReference type="Proteomes" id="UP000037035">
    <property type="component" value="Unassembled WGS sequence"/>
</dbReference>
<gene>
    <name evidence="19" type="ORF">VP01_4111g1</name>
</gene>
<keyword evidence="7" id="KW-0547">Nucleotide-binding</keyword>
<dbReference type="EMBL" id="LAVV01009182">
    <property type="protein sequence ID" value="KNZ51046.1"/>
    <property type="molecule type" value="Genomic_DNA"/>
</dbReference>
<evidence type="ECO:0000256" key="17">
    <source>
        <dbReference type="SAM" id="MobiDB-lite"/>
    </source>
</evidence>
<dbReference type="GO" id="GO:0003887">
    <property type="term" value="F:DNA-directed DNA polymerase activity"/>
    <property type="evidence" value="ECO:0007669"/>
    <property type="project" value="UniProtKB-KW"/>
</dbReference>